<protein>
    <recommendedName>
        <fullName evidence="1">DUF6808 domain-containing protein</fullName>
    </recommendedName>
</protein>
<evidence type="ECO:0000313" key="2">
    <source>
        <dbReference type="EMBL" id="PXX23628.1"/>
    </source>
</evidence>
<proteinExistence type="predicted"/>
<gene>
    <name evidence="2" type="ORF">EJ73_00617</name>
</gene>
<dbReference type="RefSeq" id="WP_110370015.1">
    <property type="nucleotide sequence ID" value="NZ_QJJX01000005.1"/>
</dbReference>
<accession>A0A318HYQ6</accession>
<name>A0A318HYQ6_9BACT</name>
<dbReference type="EMBL" id="QJJX01000005">
    <property type="protein sequence ID" value="PXX23628.1"/>
    <property type="molecule type" value="Genomic_DNA"/>
</dbReference>
<dbReference type="AlphaFoldDB" id="A0A318HYQ6"/>
<keyword evidence="3" id="KW-1185">Reference proteome</keyword>
<sequence>MKGKNILILVLLLFALVLGFILGRGKKGEERVKERIKTEIVTKRDTVKVVTPEPIHDTIVKWQVARVPSDHFREVTKMIKPHDSVDVTLPITQRTYRDSNYTAWVSGYKPSLDSIHTYNKTVYTTRTIERTITKPPRKWGIGINAGYGYGINSKLFEPYIGVGVTYIIF</sequence>
<dbReference type="Proteomes" id="UP000248314">
    <property type="component" value="Unassembled WGS sequence"/>
</dbReference>
<evidence type="ECO:0000259" key="1">
    <source>
        <dbReference type="Pfam" id="PF20647"/>
    </source>
</evidence>
<feature type="domain" description="DUF6808" evidence="1">
    <location>
        <begin position="83"/>
        <end position="169"/>
    </location>
</feature>
<reference evidence="2 3" key="1">
    <citation type="submission" date="2018-05" db="EMBL/GenBank/DDBJ databases">
        <title>Genomic Encyclopedia of Type Strains, Phase I: the one thousand microbial genomes (KMG-I) project.</title>
        <authorList>
            <person name="Kyrpides N."/>
        </authorList>
    </citation>
    <scope>NUCLEOTIDE SEQUENCE [LARGE SCALE GENOMIC DNA]</scope>
    <source>
        <strain evidence="2 3">DSM 15611</strain>
    </source>
</reference>
<evidence type="ECO:0000313" key="3">
    <source>
        <dbReference type="Proteomes" id="UP000248314"/>
    </source>
</evidence>
<comment type="caution">
    <text evidence="2">The sequence shown here is derived from an EMBL/GenBank/DDBJ whole genome shotgun (WGS) entry which is preliminary data.</text>
</comment>
<dbReference type="InterPro" id="IPR049214">
    <property type="entry name" value="DUF6808"/>
</dbReference>
<dbReference type="Pfam" id="PF20647">
    <property type="entry name" value="DUF6808"/>
    <property type="match status" value="1"/>
</dbReference>
<dbReference type="STRING" id="1122991.GCA_000613445_01312"/>
<organism evidence="2 3">
    <name type="scientific">Hoylesella shahii DSM 15611 = JCM 12083</name>
    <dbReference type="NCBI Taxonomy" id="1122991"/>
    <lineage>
        <taxon>Bacteria</taxon>
        <taxon>Pseudomonadati</taxon>
        <taxon>Bacteroidota</taxon>
        <taxon>Bacteroidia</taxon>
        <taxon>Bacteroidales</taxon>
        <taxon>Prevotellaceae</taxon>
        <taxon>Hoylesella</taxon>
    </lineage>
</organism>